<accession>A0AAD1Y169</accession>
<sequence>MGNQQCGFSICCDDGQYDTQKGDMMFEIKGVLPKEDNAWCVHFNNTKNVDFKHDFDPSPKYRYVQTEIDEEKEGEGDSYRARKPKVYSEDLYNLDSVLIYSQKCLTGGRRINKKAGLDCNILYSDSDEFARVSKVNNTHTYFPEKSLVSPGLPNDSIRHSLMNRKPRYVFKLDEKLRNFRSGSVTKLKQYCENKLVNFGTPVRLEKEHNLFYYSFELYEDQNIKKREDEFLSQIMMVEEKAKSNKFILNETPRYRMSIDEIPEPSPKTVPLVRFETSDSQRRNPDFSGLKQKGILKNIDHTYTPDVHNKYIKAKDSSYRHIKSDAEGSHQHHQELLENTPKNSICKDLNNDFKEEEKGQDSTLRVYNITNEVENTFDAKSDRSYDDRIHIDMRRRSSSPPPMIDQETVNSKVNEILLTPRSKRSEENPTPETQMQTEEKKNQPPSETNTVPIAGQSRHIQRAFQEIGPNNANISESFAVNNQEERKWDEFDHLDASQEKLDDDEQISINTIESRSSKFSEGKDNKGEEGSNTSQARDYKLPEQDPHDYNSPKVHSAGSCDLHHQNHIHKSNSYSKAISQSERYAYNNGYNYEDDLRSHQQEDYNGLGQEYYSNFGNIQSQNPHNAEQEYNQQHMIATGGYYGEQREEHPQEGQNLKEYYPQGVYAPAQEDMEPLVTYQGELLQFENFGEPNIIQRWCVVYNGSIWVYNTGNHQSLAFEIPLNSICKINQTVFTWQGQNWYIFELVISTAKHSQIENRSDPGRTQGFTENFNTNYQDQNLSMTNPAKSVDQKIDDLFGENENNPRPQNNSRYCGPVDYEYLQQTTKEQMLDPEYKLGVSPDFFQSNNSDPERHYGNNEEFGELTQDTKVVTLGSGSYPVIQGWISHISSYMT</sequence>
<feature type="region of interest" description="Disordered" evidence="1">
    <location>
        <begin position="496"/>
        <end position="559"/>
    </location>
</feature>
<gene>
    <name evidence="2" type="ORF">ECRASSUSDP1_LOCUS24244</name>
</gene>
<dbReference type="AlphaFoldDB" id="A0AAD1Y169"/>
<feature type="compositionally biased region" description="Basic and acidic residues" evidence="1">
    <location>
        <begin position="323"/>
        <end position="335"/>
    </location>
</feature>
<dbReference type="Proteomes" id="UP001295684">
    <property type="component" value="Unassembled WGS sequence"/>
</dbReference>
<dbReference type="EMBL" id="CAMPGE010024951">
    <property type="protein sequence ID" value="CAI2382758.1"/>
    <property type="molecule type" value="Genomic_DNA"/>
</dbReference>
<evidence type="ECO:0000313" key="2">
    <source>
        <dbReference type="EMBL" id="CAI2382758.1"/>
    </source>
</evidence>
<keyword evidence="3" id="KW-1185">Reference proteome</keyword>
<reference evidence="2" key="1">
    <citation type="submission" date="2023-07" db="EMBL/GenBank/DDBJ databases">
        <authorList>
            <consortium name="AG Swart"/>
            <person name="Singh M."/>
            <person name="Singh A."/>
            <person name="Seah K."/>
            <person name="Emmerich C."/>
        </authorList>
    </citation>
    <scope>NUCLEOTIDE SEQUENCE</scope>
    <source>
        <strain evidence="2">DP1</strain>
    </source>
</reference>
<feature type="compositionally biased region" description="Basic and acidic residues" evidence="1">
    <location>
        <begin position="536"/>
        <end position="549"/>
    </location>
</feature>
<feature type="region of interest" description="Disordered" evidence="1">
    <location>
        <begin position="323"/>
        <end position="342"/>
    </location>
</feature>
<organism evidence="2 3">
    <name type="scientific">Euplotes crassus</name>
    <dbReference type="NCBI Taxonomy" id="5936"/>
    <lineage>
        <taxon>Eukaryota</taxon>
        <taxon>Sar</taxon>
        <taxon>Alveolata</taxon>
        <taxon>Ciliophora</taxon>
        <taxon>Intramacronucleata</taxon>
        <taxon>Spirotrichea</taxon>
        <taxon>Hypotrichia</taxon>
        <taxon>Euplotida</taxon>
        <taxon>Euplotidae</taxon>
        <taxon>Moneuplotes</taxon>
    </lineage>
</organism>
<evidence type="ECO:0000313" key="3">
    <source>
        <dbReference type="Proteomes" id="UP001295684"/>
    </source>
</evidence>
<feature type="compositionally biased region" description="Basic and acidic residues" evidence="1">
    <location>
        <begin position="514"/>
        <end position="528"/>
    </location>
</feature>
<protein>
    <submittedName>
        <fullName evidence="2">Uncharacterized protein</fullName>
    </submittedName>
</protein>
<name>A0AAD1Y169_EUPCR</name>
<proteinExistence type="predicted"/>
<comment type="caution">
    <text evidence="2">The sequence shown here is derived from an EMBL/GenBank/DDBJ whole genome shotgun (WGS) entry which is preliminary data.</text>
</comment>
<evidence type="ECO:0000256" key="1">
    <source>
        <dbReference type="SAM" id="MobiDB-lite"/>
    </source>
</evidence>
<feature type="region of interest" description="Disordered" evidence="1">
    <location>
        <begin position="392"/>
        <end position="451"/>
    </location>
</feature>